<reference evidence="2 3" key="2">
    <citation type="submission" date="2018-11" db="EMBL/GenBank/DDBJ databases">
        <authorList>
            <consortium name="Pathogen Informatics"/>
        </authorList>
    </citation>
    <scope>NUCLEOTIDE SEQUENCE [LARGE SCALE GENOMIC DNA]</scope>
</reference>
<feature type="compositionally biased region" description="Polar residues" evidence="1">
    <location>
        <begin position="68"/>
        <end position="80"/>
    </location>
</feature>
<evidence type="ECO:0000313" key="3">
    <source>
        <dbReference type="Proteomes" id="UP000271098"/>
    </source>
</evidence>
<organism evidence="4">
    <name type="scientific">Gongylonema pulchrum</name>
    <dbReference type="NCBI Taxonomy" id="637853"/>
    <lineage>
        <taxon>Eukaryota</taxon>
        <taxon>Metazoa</taxon>
        <taxon>Ecdysozoa</taxon>
        <taxon>Nematoda</taxon>
        <taxon>Chromadorea</taxon>
        <taxon>Rhabditida</taxon>
        <taxon>Spirurina</taxon>
        <taxon>Spiruromorpha</taxon>
        <taxon>Spiruroidea</taxon>
        <taxon>Gongylonematidae</taxon>
        <taxon>Gongylonema</taxon>
    </lineage>
</organism>
<gene>
    <name evidence="2" type="ORF">GPUH_LOCUS16557</name>
</gene>
<accession>A0A183E6G7</accession>
<reference evidence="4" key="1">
    <citation type="submission" date="2016-06" db="UniProtKB">
        <authorList>
            <consortium name="WormBaseParasite"/>
        </authorList>
    </citation>
    <scope>IDENTIFICATION</scope>
</reference>
<dbReference type="WBParaSite" id="GPUH_0001658001-mRNA-1">
    <property type="protein sequence ID" value="GPUH_0001658001-mRNA-1"/>
    <property type="gene ID" value="GPUH_0001658001"/>
</dbReference>
<feature type="compositionally biased region" description="Low complexity" evidence="1">
    <location>
        <begin position="83"/>
        <end position="96"/>
    </location>
</feature>
<name>A0A183E6G7_9BILA</name>
<protein>
    <submittedName>
        <fullName evidence="4">Lipoprotein</fullName>
    </submittedName>
</protein>
<proteinExistence type="predicted"/>
<feature type="region of interest" description="Disordered" evidence="1">
    <location>
        <begin position="51"/>
        <end position="96"/>
    </location>
</feature>
<evidence type="ECO:0000313" key="2">
    <source>
        <dbReference type="EMBL" id="VDN28116.1"/>
    </source>
</evidence>
<evidence type="ECO:0000256" key="1">
    <source>
        <dbReference type="SAM" id="MobiDB-lite"/>
    </source>
</evidence>
<sequence length="96" mass="9873">MTGKGIIKEAKKDRVDCITSTQGIGRSGASGVGCNRSEWNAMTKMINAAESKTDRSVGDEDAGIKGANSCQKSSGTCKRYSSSDDLPLAASAAPGK</sequence>
<dbReference type="AlphaFoldDB" id="A0A183E6G7"/>
<evidence type="ECO:0000313" key="4">
    <source>
        <dbReference type="WBParaSite" id="GPUH_0001658001-mRNA-1"/>
    </source>
</evidence>
<dbReference type="EMBL" id="UYRT01083917">
    <property type="protein sequence ID" value="VDN28116.1"/>
    <property type="molecule type" value="Genomic_DNA"/>
</dbReference>
<keyword evidence="3" id="KW-1185">Reference proteome</keyword>
<dbReference type="Proteomes" id="UP000271098">
    <property type="component" value="Unassembled WGS sequence"/>
</dbReference>